<proteinExistence type="predicted"/>
<accession>A0ACC2ABA6</accession>
<gene>
    <name evidence="1" type="ORF">O6H91_23G061500</name>
</gene>
<organism evidence="1 2">
    <name type="scientific">Diphasiastrum complanatum</name>
    <name type="common">Issler's clubmoss</name>
    <name type="synonym">Lycopodium complanatum</name>
    <dbReference type="NCBI Taxonomy" id="34168"/>
    <lineage>
        <taxon>Eukaryota</taxon>
        <taxon>Viridiplantae</taxon>
        <taxon>Streptophyta</taxon>
        <taxon>Embryophyta</taxon>
        <taxon>Tracheophyta</taxon>
        <taxon>Lycopodiopsida</taxon>
        <taxon>Lycopodiales</taxon>
        <taxon>Lycopodiaceae</taxon>
        <taxon>Lycopodioideae</taxon>
        <taxon>Diphasiastrum</taxon>
    </lineage>
</organism>
<dbReference type="EMBL" id="CM055114">
    <property type="protein sequence ID" value="KAJ7514833.1"/>
    <property type="molecule type" value="Genomic_DNA"/>
</dbReference>
<keyword evidence="2" id="KW-1185">Reference proteome</keyword>
<comment type="caution">
    <text evidence="1">The sequence shown here is derived from an EMBL/GenBank/DDBJ whole genome shotgun (WGS) entry which is preliminary data.</text>
</comment>
<evidence type="ECO:0000313" key="2">
    <source>
        <dbReference type="Proteomes" id="UP001162992"/>
    </source>
</evidence>
<evidence type="ECO:0000313" key="1">
    <source>
        <dbReference type="EMBL" id="KAJ7514833.1"/>
    </source>
</evidence>
<dbReference type="Proteomes" id="UP001162992">
    <property type="component" value="Chromosome 23"/>
</dbReference>
<reference evidence="2" key="1">
    <citation type="journal article" date="2024" name="Proc. Natl. Acad. Sci. U.S.A.">
        <title>Extraordinary preservation of gene collinearity over three hundred million years revealed in homosporous lycophytes.</title>
        <authorList>
            <person name="Li C."/>
            <person name="Wickell D."/>
            <person name="Kuo L.Y."/>
            <person name="Chen X."/>
            <person name="Nie B."/>
            <person name="Liao X."/>
            <person name="Peng D."/>
            <person name="Ji J."/>
            <person name="Jenkins J."/>
            <person name="Williams M."/>
            <person name="Shu S."/>
            <person name="Plott C."/>
            <person name="Barry K."/>
            <person name="Rajasekar S."/>
            <person name="Grimwood J."/>
            <person name="Han X."/>
            <person name="Sun S."/>
            <person name="Hou Z."/>
            <person name="He W."/>
            <person name="Dai G."/>
            <person name="Sun C."/>
            <person name="Schmutz J."/>
            <person name="Leebens-Mack J.H."/>
            <person name="Li F.W."/>
            <person name="Wang L."/>
        </authorList>
    </citation>
    <scope>NUCLEOTIDE SEQUENCE [LARGE SCALE GENOMIC DNA]</scope>
    <source>
        <strain evidence="2">cv. PW_Plant_1</strain>
    </source>
</reference>
<sequence length="412" mass="45865">MIWTTIILINVVFIAFTIICYVKAAKIPGSEIGRKLDEAIKPMPSLFDPSKNDKKIFLYIAYILSAFSGLLILFTLLLCQRVVIAIGCVKVASRAMESMPSILIFPFLPFLMAVMLVAWWLVVAIFLYSDSQVVKYSGGGYSLTWDYTTRYLLIYHLFGLLWTWQFIVGFSYVVIAGIFSSYYWCRGDSSLASSTMITSLYRAVTYHLGSIALGSLIVAVIQLVRMIFQYLNKKFKKLRSIAWLPSITMSCLGCCICALEKILKFVNRNAYIVIAMKGTNYCSSASRAVSLIISNALRVATVTIVGDVVIWLGKVFVSCTCGIAALLMSEAKMYSDASSRTYISSPLFPVIFSLIVAYFVAHLFMQLYDIGIDTILLCFCEDCERHNGSPSFAPPSLMTAVGALRKPTTAFE</sequence>
<protein>
    <submittedName>
        <fullName evidence="1">Uncharacterized protein</fullName>
    </submittedName>
</protein>
<name>A0ACC2ABA6_DIPCM</name>